<dbReference type="PANTHER" id="PTHR32154:SF20">
    <property type="entry name" value="2-OXOGLUTARATE OXIDOREDUCTASE SUBUNIT KORA"/>
    <property type="match status" value="1"/>
</dbReference>
<dbReference type="Gene3D" id="3.40.50.920">
    <property type="match status" value="1"/>
</dbReference>
<reference evidence="5 6" key="1">
    <citation type="submission" date="2019-06" db="EMBL/GenBank/DDBJ databases">
        <title>Whole genome sequence for Rhodospirillaceae sp. R148.</title>
        <authorList>
            <person name="Wang G."/>
        </authorList>
    </citation>
    <scope>NUCLEOTIDE SEQUENCE [LARGE SCALE GENOMIC DNA]</scope>
    <source>
        <strain evidence="5 6">R148</strain>
    </source>
</reference>
<dbReference type="SUPFAM" id="SSF52518">
    <property type="entry name" value="Thiamin diphosphate-binding fold (THDP-binding)"/>
    <property type="match status" value="1"/>
</dbReference>
<dbReference type="Pfam" id="PF01558">
    <property type="entry name" value="POR"/>
    <property type="match status" value="1"/>
</dbReference>
<dbReference type="NCBIfam" id="TIGR03710">
    <property type="entry name" value="OAFO_sf"/>
    <property type="match status" value="1"/>
</dbReference>
<feature type="domain" description="Pyruvate/ketoisovalerate oxidoreductase catalytic" evidence="3">
    <location>
        <begin position="37"/>
        <end position="225"/>
    </location>
</feature>
<evidence type="ECO:0000259" key="4">
    <source>
        <dbReference type="Pfam" id="PF01855"/>
    </source>
</evidence>
<dbReference type="InterPro" id="IPR029061">
    <property type="entry name" value="THDP-binding"/>
</dbReference>
<dbReference type="PANTHER" id="PTHR32154">
    <property type="entry name" value="PYRUVATE-FLAVODOXIN OXIDOREDUCTASE-RELATED"/>
    <property type="match status" value="1"/>
</dbReference>
<dbReference type="EMBL" id="VHSH01000009">
    <property type="protein sequence ID" value="TQV75685.1"/>
    <property type="molecule type" value="Genomic_DNA"/>
</dbReference>
<proteinExistence type="predicted"/>
<evidence type="ECO:0000313" key="6">
    <source>
        <dbReference type="Proteomes" id="UP000315252"/>
    </source>
</evidence>
<feature type="domain" description="Pyruvate flavodoxin/ferredoxin oxidoreductase pyrimidine binding" evidence="4">
    <location>
        <begin position="276"/>
        <end position="486"/>
    </location>
</feature>
<feature type="region of interest" description="Disordered" evidence="2">
    <location>
        <begin position="1"/>
        <end position="24"/>
    </location>
</feature>
<name>A0A545TEN3_9PROT</name>
<gene>
    <name evidence="5" type="ORF">FKG95_22435</name>
</gene>
<dbReference type="OrthoDB" id="9794954at2"/>
<evidence type="ECO:0000256" key="2">
    <source>
        <dbReference type="SAM" id="MobiDB-lite"/>
    </source>
</evidence>
<dbReference type="InterPro" id="IPR050722">
    <property type="entry name" value="Pyruvate:ferred/Flavod_OxRd"/>
</dbReference>
<dbReference type="AlphaFoldDB" id="A0A545TEN3"/>
<dbReference type="SUPFAM" id="SSF53323">
    <property type="entry name" value="Pyruvate-ferredoxin oxidoreductase, PFOR, domain III"/>
    <property type="match status" value="1"/>
</dbReference>
<dbReference type="InterPro" id="IPR002869">
    <property type="entry name" value="Pyrv_flavodox_OxRed_cen"/>
</dbReference>
<keyword evidence="6" id="KW-1185">Reference proteome</keyword>
<dbReference type="GO" id="GO:0016903">
    <property type="term" value="F:oxidoreductase activity, acting on the aldehyde or oxo group of donors"/>
    <property type="evidence" value="ECO:0007669"/>
    <property type="project" value="InterPro"/>
</dbReference>
<evidence type="ECO:0000259" key="3">
    <source>
        <dbReference type="Pfam" id="PF01558"/>
    </source>
</evidence>
<dbReference type="InterPro" id="IPR022367">
    <property type="entry name" value="2-oxoacid/accept_OxRdtase_asu"/>
</dbReference>
<protein>
    <submittedName>
        <fullName evidence="5">2-oxoacid:acceptor oxidoreductase subunit alpha</fullName>
    </submittedName>
</protein>
<dbReference type="FunFam" id="3.40.50.970:FF:000022">
    <property type="entry name" value="2-oxoglutarate ferredoxin oxidoreductase alpha subunit"/>
    <property type="match status" value="1"/>
</dbReference>
<dbReference type="Gene3D" id="3.40.50.970">
    <property type="match status" value="1"/>
</dbReference>
<evidence type="ECO:0000313" key="5">
    <source>
        <dbReference type="EMBL" id="TQV75685.1"/>
    </source>
</evidence>
<dbReference type="InterPro" id="IPR009014">
    <property type="entry name" value="Transketo_C/PFOR_II"/>
</dbReference>
<dbReference type="RefSeq" id="WP_142898674.1">
    <property type="nucleotide sequence ID" value="NZ_ML660060.1"/>
</dbReference>
<dbReference type="InterPro" id="IPR002880">
    <property type="entry name" value="Pyrv_Fd/Flavodoxin_OxRdtase_N"/>
</dbReference>
<dbReference type="CDD" id="cd07034">
    <property type="entry name" value="TPP_PYR_PFOR_IOR-alpha_like"/>
    <property type="match status" value="1"/>
</dbReference>
<dbReference type="GO" id="GO:0006979">
    <property type="term" value="P:response to oxidative stress"/>
    <property type="evidence" value="ECO:0007669"/>
    <property type="project" value="TreeGrafter"/>
</dbReference>
<dbReference type="SUPFAM" id="SSF52922">
    <property type="entry name" value="TK C-terminal domain-like"/>
    <property type="match status" value="1"/>
</dbReference>
<accession>A0A545TEN3</accession>
<comment type="caution">
    <text evidence="5">The sequence shown here is derived from an EMBL/GenBank/DDBJ whole genome shotgun (WGS) entry which is preliminary data.</text>
</comment>
<keyword evidence="1" id="KW-0560">Oxidoreductase</keyword>
<dbReference type="Proteomes" id="UP000315252">
    <property type="component" value="Unassembled WGS sequence"/>
</dbReference>
<dbReference type="InterPro" id="IPR019752">
    <property type="entry name" value="Pyrv/ketoisovalerate_OxRed_cat"/>
</dbReference>
<evidence type="ECO:0000256" key="1">
    <source>
        <dbReference type="ARBA" id="ARBA00023002"/>
    </source>
</evidence>
<dbReference type="Gene3D" id="3.40.920.10">
    <property type="entry name" value="Pyruvate-ferredoxin oxidoreductase, PFOR, domain III"/>
    <property type="match status" value="1"/>
</dbReference>
<dbReference type="Pfam" id="PF01855">
    <property type="entry name" value="POR_N"/>
    <property type="match status" value="1"/>
</dbReference>
<sequence length="635" mass="66993">MGSQAASAVDVQGTGDQTGHDHTAPERVVVRFAGDSGDGVQILGAEFAKSAALSGHDLITFPDFPAEIRAPVGTTFGVSAFQIQFGGPKVLTPGDTVDVLIAFNPAALKTNLADLRDGGLVILDEGAFTKRNLAKAHYDVSPLEDETLATYQVLKIDIARRCGEAVADTGASKKVADRAKNFWALGLTFWMFGRKRAATQEWITEKFAKIPEVAAANLAALNAGHAFGETMEIGRDVIGHPLEASFEPGTYRSITGIDAMAKGLAAAACCAGIKLAYCSYPITPASGLLHALAALRSKGIVTFQAEDEIAAATAAIGASYGGALGVTGSSGPGIALKSEALSLAVATELPLVVVNVQRAGPSTGMPTKAEQADLSMALYGRHGEAPIAVLAPATPAECFQTMIDAATIAIRYMTPVMVLADGYIANAAEPWRIPDVAELPEIAPHYRDDPENFQPFQRDEKTLARPWVRPGTPELQHRIGGIEKADGSGHISYDPDNHQTMTDLRAEKIARIADILPPVKVERGAERGRVAIVGWGSTYGALNAAVKELLSEGLEVAHIHLRHISPLAPGLEDLLRGFDHVLVAEMNGGQLCRLLRSEFLIPAEGVNQMTGKPFKVATVKTALRAALQKAEGDAS</sequence>
<organism evidence="5 6">
    <name type="scientific">Denitrobaculum tricleocarpae</name>
    <dbReference type="NCBI Taxonomy" id="2591009"/>
    <lineage>
        <taxon>Bacteria</taxon>
        <taxon>Pseudomonadati</taxon>
        <taxon>Pseudomonadota</taxon>
        <taxon>Alphaproteobacteria</taxon>
        <taxon>Rhodospirillales</taxon>
        <taxon>Rhodospirillaceae</taxon>
        <taxon>Denitrobaculum</taxon>
    </lineage>
</organism>